<dbReference type="EMBL" id="WXEW01000004">
    <property type="protein sequence ID" value="NAS23019.1"/>
    <property type="molecule type" value="Genomic_DNA"/>
</dbReference>
<organism evidence="1 2">
    <name type="scientific">Herbidospora solisilvae</name>
    <dbReference type="NCBI Taxonomy" id="2696284"/>
    <lineage>
        <taxon>Bacteria</taxon>
        <taxon>Bacillati</taxon>
        <taxon>Actinomycetota</taxon>
        <taxon>Actinomycetes</taxon>
        <taxon>Streptosporangiales</taxon>
        <taxon>Streptosporangiaceae</taxon>
        <taxon>Herbidospora</taxon>
    </lineage>
</organism>
<sequence>MTMQIAENALPEESQWVLLVEHHLESFNCLWVDTEDVGEIARRMGVEPDSGAPCDFPTAMRSSGVNPRTPVVWVGEHAPGWSVVLTVNRGSVPPEIVEALSSGGRRVLEAYFHEVVHPGHLIYLRDGDYIGDVYPPSEPGGKVEVEEFAAHGRGLELVGDLSDAETFDRFLVMMGRITGRFIDRPWFSTTRTLHPVSPEA</sequence>
<gene>
    <name evidence="1" type="ORF">GT755_15120</name>
</gene>
<dbReference type="AlphaFoldDB" id="A0A7C9JUK9"/>
<keyword evidence="2" id="KW-1185">Reference proteome</keyword>
<accession>A0A7C9JUK9</accession>
<proteinExistence type="predicted"/>
<protein>
    <submittedName>
        <fullName evidence="1">Uncharacterized protein</fullName>
    </submittedName>
</protein>
<name>A0A7C9JUK9_9ACTN</name>
<comment type="caution">
    <text evidence="1">The sequence shown here is derived from an EMBL/GenBank/DDBJ whole genome shotgun (WGS) entry which is preliminary data.</text>
</comment>
<dbReference type="RefSeq" id="WP_161480346.1">
    <property type="nucleotide sequence ID" value="NZ_WXEW01000004.1"/>
</dbReference>
<reference evidence="1 2" key="1">
    <citation type="submission" date="2020-01" db="EMBL/GenBank/DDBJ databases">
        <title>Herbidospora sp. NEAU-GS84 nov., a novel actinomycete isolated from soil.</title>
        <authorList>
            <person name="Han L."/>
        </authorList>
    </citation>
    <scope>NUCLEOTIDE SEQUENCE [LARGE SCALE GENOMIC DNA]</scope>
    <source>
        <strain evidence="1 2">NEAU-GS84</strain>
    </source>
</reference>
<evidence type="ECO:0000313" key="2">
    <source>
        <dbReference type="Proteomes" id="UP000479526"/>
    </source>
</evidence>
<evidence type="ECO:0000313" key="1">
    <source>
        <dbReference type="EMBL" id="NAS23019.1"/>
    </source>
</evidence>
<dbReference type="Proteomes" id="UP000479526">
    <property type="component" value="Unassembled WGS sequence"/>
</dbReference>